<name>A0A1E9PH40_9LACT</name>
<keyword evidence="4" id="KW-1185">Reference proteome</keyword>
<protein>
    <submittedName>
        <fullName evidence="2">Uncharacterized protein</fullName>
    </submittedName>
</protein>
<proteinExistence type="predicted"/>
<organism evidence="2 5">
    <name type="scientific">Aerococcus mictus</name>
    <dbReference type="NCBI Taxonomy" id="2976810"/>
    <lineage>
        <taxon>Bacteria</taxon>
        <taxon>Bacillati</taxon>
        <taxon>Bacillota</taxon>
        <taxon>Bacilli</taxon>
        <taxon>Lactobacillales</taxon>
        <taxon>Aerococcaceae</taxon>
        <taxon>Aerococcus</taxon>
    </lineage>
</organism>
<gene>
    <name evidence="3" type="ORF">DBT44_0003590</name>
    <name evidence="2" type="ORF">ODY61_03345</name>
</gene>
<evidence type="ECO:0000313" key="2">
    <source>
        <dbReference type="EMBL" id="MCY3087154.1"/>
    </source>
</evidence>
<dbReference type="EMBL" id="CP145132">
    <property type="protein sequence ID" value="WWC55402.1"/>
    <property type="molecule type" value="Genomic_DNA"/>
</dbReference>
<evidence type="ECO:0000313" key="5">
    <source>
        <dbReference type="Proteomes" id="UP001069047"/>
    </source>
</evidence>
<reference evidence="3 4" key="1">
    <citation type="journal article" date="2020" name="J. Bacteriol.">
        <title>Aerococcus urinae Isolated from Women with Lower Urinary Tract Symptoms: In Vitro Aggregation and Genome Analysis.</title>
        <authorList>
            <person name="Hilt E.E."/>
            <person name="Putonti C."/>
            <person name="Thomas-White K."/>
            <person name="Lewis A.L."/>
            <person name="Visick K.L."/>
            <person name="Gilbert N.M."/>
            <person name="Wolfe A.J."/>
        </authorList>
    </citation>
    <scope>NUCLEOTIDE SEQUENCE [LARGE SCALE GENOMIC DNA]</scope>
    <source>
        <strain evidence="3 4">UMB1016</strain>
    </source>
</reference>
<evidence type="ECO:0000256" key="1">
    <source>
        <dbReference type="SAM" id="Coils"/>
    </source>
</evidence>
<dbReference type="RefSeq" id="WP_070559163.1">
    <property type="nucleotide sequence ID" value="NZ_CAJHLG010000004.1"/>
</dbReference>
<dbReference type="EMBL" id="JAOTMY010000001">
    <property type="protein sequence ID" value="MCY3087154.1"/>
    <property type="molecule type" value="Genomic_DNA"/>
</dbReference>
<reference evidence="3" key="3">
    <citation type="submission" date="2024-02" db="EMBL/GenBank/DDBJ databases">
        <authorList>
            <person name="Choi B."/>
        </authorList>
    </citation>
    <scope>NUCLEOTIDE SEQUENCE</scope>
    <source>
        <strain evidence="3">UMB1016</strain>
    </source>
</reference>
<accession>A0A9Q4DAZ7</accession>
<reference evidence="2" key="2">
    <citation type="submission" date="2022-09" db="EMBL/GenBank/DDBJ databases">
        <title>Aerococcus urinae taxonomy study.</title>
        <authorList>
            <person name="Christensen J."/>
            <person name="Senneby E."/>
        </authorList>
    </citation>
    <scope>NUCLEOTIDE SEQUENCE</scope>
    <source>
        <strain evidence="2">LUND-41-B12</strain>
    </source>
</reference>
<sequence length="99" mass="11704">MSNKITTKDILVRNIPIEYLSKIKEYQKIYKEKTGLTISQQDILLEIIDHGFKEDLFKNQFNYFYEDSEKTRDEIESLKLAIEKLTANLDMLVEVLLSI</sequence>
<dbReference type="Proteomes" id="UP000250354">
    <property type="component" value="Chromosome"/>
</dbReference>
<accession>A0A1E9PH40</accession>
<feature type="coiled-coil region" evidence="1">
    <location>
        <begin position="68"/>
        <end position="95"/>
    </location>
</feature>
<evidence type="ECO:0000313" key="3">
    <source>
        <dbReference type="EMBL" id="WWC55402.1"/>
    </source>
</evidence>
<keyword evidence="1" id="KW-0175">Coiled coil</keyword>
<dbReference type="Proteomes" id="UP001069047">
    <property type="component" value="Unassembled WGS sequence"/>
</dbReference>
<dbReference type="AlphaFoldDB" id="A0A1E9PH40"/>
<evidence type="ECO:0000313" key="4">
    <source>
        <dbReference type="Proteomes" id="UP000250354"/>
    </source>
</evidence>